<dbReference type="EMBL" id="PRLM01000002">
    <property type="protein sequence ID" value="RYC75013.1"/>
    <property type="molecule type" value="Genomic_DNA"/>
</dbReference>
<organism evidence="2 3">
    <name type="scientific">Candidatus Nanosyncoccus alces</name>
    <dbReference type="NCBI Taxonomy" id="2171997"/>
    <lineage>
        <taxon>Bacteria</taxon>
        <taxon>Candidatus Saccharimonadota</taxon>
        <taxon>Candidatus Nanosyncoccalia</taxon>
        <taxon>Candidatus Nanosyncoccales</taxon>
        <taxon>Candidatus Nanosyncoccaceae</taxon>
        <taxon>Candidatus Nanosyncoccus</taxon>
    </lineage>
</organism>
<reference evidence="2 3" key="1">
    <citation type="journal article" date="2018" name="bioRxiv">
        <title>Evidence of independent acquisition and adaption of ultra-small bacteria to human hosts across the highly diverse yet reduced genomes of the phylum Saccharibacteria.</title>
        <authorList>
            <person name="McLean J.S."/>
            <person name="Bor B."/>
            <person name="To T.T."/>
            <person name="Liu Q."/>
            <person name="Kearns K.A."/>
            <person name="Solden L.M."/>
            <person name="Wrighton K.C."/>
            <person name="He X."/>
            <person name="Shi W."/>
        </authorList>
    </citation>
    <scope>NUCLEOTIDE SEQUENCE [LARGE SCALE GENOMIC DNA]</scope>
    <source>
        <strain evidence="2 3">TM7_G3_2_Rum_HOT_351B</strain>
    </source>
</reference>
<keyword evidence="1" id="KW-1133">Transmembrane helix</keyword>
<evidence type="ECO:0000313" key="3">
    <source>
        <dbReference type="Proteomes" id="UP001191019"/>
    </source>
</evidence>
<gene>
    <name evidence="2" type="ORF">G3RUM_00294</name>
</gene>
<dbReference type="InterPro" id="IPR014717">
    <property type="entry name" value="Transl_elong_EF1B/ribsomal_bS6"/>
</dbReference>
<dbReference type="Proteomes" id="UP001191019">
    <property type="component" value="Unassembled WGS sequence"/>
</dbReference>
<comment type="caution">
    <text evidence="2">The sequence shown here is derived from an EMBL/GenBank/DDBJ whole genome shotgun (WGS) entry which is preliminary data.</text>
</comment>
<evidence type="ECO:0000313" key="2">
    <source>
        <dbReference type="EMBL" id="RYC75013.1"/>
    </source>
</evidence>
<dbReference type="Gene3D" id="3.30.70.60">
    <property type="match status" value="1"/>
</dbReference>
<protein>
    <submittedName>
        <fullName evidence="2">Uncharacterized protein</fullName>
    </submittedName>
</protein>
<dbReference type="RefSeq" id="WP_129734683.1">
    <property type="nucleotide sequence ID" value="NZ_PRLM01000002.1"/>
</dbReference>
<proteinExistence type="predicted"/>
<keyword evidence="1" id="KW-0812">Transmembrane</keyword>
<evidence type="ECO:0000256" key="1">
    <source>
        <dbReference type="SAM" id="Phobius"/>
    </source>
</evidence>
<keyword evidence="1" id="KW-0472">Membrane</keyword>
<reference evidence="2 3" key="2">
    <citation type="journal article" date="2020" name="Cell Rep.">
        <title>Acquisition and Adaptation of Ultra-small Parasitic Reduced Genome Bacteria to Mammalian Hosts.</title>
        <authorList>
            <person name="McLean J.S."/>
            <person name="Bor B."/>
            <person name="Kerns K.A."/>
            <person name="Liu Q."/>
            <person name="To T.T."/>
            <person name="Solden L."/>
            <person name="Hendrickson E.L."/>
            <person name="Wrighton K."/>
            <person name="Shi W."/>
            <person name="He X."/>
        </authorList>
    </citation>
    <scope>NUCLEOTIDE SEQUENCE [LARGE SCALE GENOMIC DNA]</scope>
    <source>
        <strain evidence="2 3">TM7_G3_2_Rum_HOT_351B</strain>
    </source>
</reference>
<accession>A0ABY0FP30</accession>
<sequence length="289" mass="31074">MAKEVAIGKRAKISEAQQYMLLSVLGAAVVLGVAISLVIHFIQQISFNTRVIMAEDEAIVSYSNIIKNTGICKSPKGDVYSDDELKKCDPDSIETSEIPGTLRANILENLAASDALNSVPKEASSSCINPETGKNYTYADLNKIYNNASGATELSAASQLIKSCSALRVIPDALPAFRNEEALLASLNKLFIESGWQPESLSPSGSSSTSTLAPGLNTISVSLSVEADTSTTMNVLDNIERSIREFDIERATIEWGSNNTLTLQAQATAYYMDESTVTETTQTLKAEDK</sequence>
<keyword evidence="3" id="KW-1185">Reference proteome</keyword>
<name>A0ABY0FP30_9BACT</name>
<feature type="transmembrane region" description="Helical" evidence="1">
    <location>
        <begin position="21"/>
        <end position="42"/>
    </location>
</feature>